<reference evidence="1" key="2">
    <citation type="journal article" date="2021" name="PeerJ">
        <title>Extensive microbial diversity within the chicken gut microbiome revealed by metagenomics and culture.</title>
        <authorList>
            <person name="Gilroy R."/>
            <person name="Ravi A."/>
            <person name="Getino M."/>
            <person name="Pursley I."/>
            <person name="Horton D.L."/>
            <person name="Alikhan N.F."/>
            <person name="Baker D."/>
            <person name="Gharbi K."/>
            <person name="Hall N."/>
            <person name="Watson M."/>
            <person name="Adriaenssens E.M."/>
            <person name="Foster-Nyarko E."/>
            <person name="Jarju S."/>
            <person name="Secka A."/>
            <person name="Antonio M."/>
            <person name="Oren A."/>
            <person name="Chaudhuri R.R."/>
            <person name="La Ragione R."/>
            <person name="Hildebrand F."/>
            <person name="Pallen M.J."/>
        </authorList>
    </citation>
    <scope>NUCLEOTIDE SEQUENCE</scope>
    <source>
        <strain evidence="1">B1-13419</strain>
    </source>
</reference>
<name>A0A9D9ILN6_9BACT</name>
<dbReference type="AlphaFoldDB" id="A0A9D9ILN6"/>
<evidence type="ECO:0000313" key="1">
    <source>
        <dbReference type="EMBL" id="MBO8474817.1"/>
    </source>
</evidence>
<dbReference type="EMBL" id="JADIMD010000093">
    <property type="protein sequence ID" value="MBO8474817.1"/>
    <property type="molecule type" value="Genomic_DNA"/>
</dbReference>
<sequence>MDITVSKSEIFKEVEKRTSLEALGQEGKFESVWASSEEGKFLDTYWIEGYTAAVQVFKRYITKNTVTHSLTNHDADEVLTISVEMPERFNILLEGSIETDVKMMIAANVTYGWMNVKLPALAKKYEDESASYAEDLKQKILYRNEPVSKMQLKDEDDSLIEKDDSMLAVKDADDIVMEKDDSMLAVKDADDTVLEKDDDGTMIHKGMDRLKLTQYHGCNDYFKQGRDYGRRNECGPCDWQEGINTRAGRQSG</sequence>
<gene>
    <name evidence="1" type="ORF">IAB91_05965</name>
</gene>
<proteinExistence type="predicted"/>
<reference evidence="1" key="1">
    <citation type="submission" date="2020-10" db="EMBL/GenBank/DDBJ databases">
        <authorList>
            <person name="Gilroy R."/>
        </authorList>
    </citation>
    <scope>NUCLEOTIDE SEQUENCE</scope>
    <source>
        <strain evidence="1">B1-13419</strain>
    </source>
</reference>
<protein>
    <submittedName>
        <fullName evidence="1">Uncharacterized protein</fullName>
    </submittedName>
</protein>
<accession>A0A9D9ILN6</accession>
<comment type="caution">
    <text evidence="1">The sequence shown here is derived from an EMBL/GenBank/DDBJ whole genome shotgun (WGS) entry which is preliminary data.</text>
</comment>
<evidence type="ECO:0000313" key="2">
    <source>
        <dbReference type="Proteomes" id="UP000823757"/>
    </source>
</evidence>
<organism evidence="1 2">
    <name type="scientific">Candidatus Cryptobacteroides faecigallinarum</name>
    <dbReference type="NCBI Taxonomy" id="2840763"/>
    <lineage>
        <taxon>Bacteria</taxon>
        <taxon>Pseudomonadati</taxon>
        <taxon>Bacteroidota</taxon>
        <taxon>Bacteroidia</taxon>
        <taxon>Bacteroidales</taxon>
        <taxon>Candidatus Cryptobacteroides</taxon>
    </lineage>
</organism>
<dbReference type="Proteomes" id="UP000823757">
    <property type="component" value="Unassembled WGS sequence"/>
</dbReference>